<dbReference type="EMBL" id="WOYG01000001">
    <property type="protein sequence ID" value="NLV09615.1"/>
    <property type="molecule type" value="Genomic_DNA"/>
</dbReference>
<dbReference type="GO" id="GO:0016887">
    <property type="term" value="F:ATP hydrolysis activity"/>
    <property type="evidence" value="ECO:0007669"/>
    <property type="project" value="TreeGrafter"/>
</dbReference>
<evidence type="ECO:0000313" key="2">
    <source>
        <dbReference type="EMBL" id="NLV09615.1"/>
    </source>
</evidence>
<dbReference type="Pfam" id="PF01656">
    <property type="entry name" value="CbiA"/>
    <property type="match status" value="1"/>
</dbReference>
<comment type="caution">
    <text evidence="2">The sequence shown here is derived from an EMBL/GenBank/DDBJ whole genome shotgun (WGS) entry which is preliminary data.</text>
</comment>
<dbReference type="PANTHER" id="PTHR43384">
    <property type="entry name" value="SEPTUM SITE-DETERMINING PROTEIN MIND HOMOLOG, CHLOROPLASTIC-RELATED"/>
    <property type="match status" value="1"/>
</dbReference>
<dbReference type="InterPro" id="IPR027417">
    <property type="entry name" value="P-loop_NTPase"/>
</dbReference>
<feature type="domain" description="CobQ/CobB/MinD/ParA nucleotide binding" evidence="1">
    <location>
        <begin position="7"/>
        <end position="199"/>
    </location>
</feature>
<dbReference type="Proteomes" id="UP000608662">
    <property type="component" value="Unassembled WGS sequence"/>
</dbReference>
<sequence length="269" mass="27968">MAGYVCTIAGGKGGVGKTTTAVNVGAALQEAGHDVVVVDADLGMANLGSMLGIEHHASLHEILAGDAAVSDALTDAPGGLTIIPGEQSLEAFADADPAKLRKVIKTLRNAYDVVLIDTGAGLSHEVAVPLGLADGILLVTTPDDVAVGDTVKTAQLADRIDGDVVGVVVNRVTRHTDIAEISERLGFELLAVIPDDQEATAVEPLVLNAPDSRAASAFDQLSESMAAMFFRGERAADLETVLEEMWFVDESDDDEEEEEESGGVFGLFS</sequence>
<gene>
    <name evidence="2" type="ORF">GOC74_06695</name>
</gene>
<dbReference type="SUPFAM" id="SSF52540">
    <property type="entry name" value="P-loop containing nucleoside triphosphate hydrolases"/>
    <property type="match status" value="1"/>
</dbReference>
<evidence type="ECO:0000259" key="1">
    <source>
        <dbReference type="Pfam" id="PF01656"/>
    </source>
</evidence>
<dbReference type="PANTHER" id="PTHR43384:SF10">
    <property type="entry name" value="ATPASE INVOLVED IN CHROMOSOME PARTITIONING, PARA_MIND FAMILY"/>
    <property type="match status" value="1"/>
</dbReference>
<dbReference type="InterPro" id="IPR002586">
    <property type="entry name" value="CobQ/CobB/MinD/ParA_Nub-bd_dom"/>
</dbReference>
<dbReference type="RefSeq" id="WP_170093439.1">
    <property type="nucleotide sequence ID" value="NZ_WOYG01000001.1"/>
</dbReference>
<accession>A0A847U8E6</accession>
<evidence type="ECO:0000313" key="3">
    <source>
        <dbReference type="Proteomes" id="UP000608662"/>
    </source>
</evidence>
<dbReference type="Gene3D" id="3.40.50.300">
    <property type="entry name" value="P-loop containing nucleotide triphosphate hydrolases"/>
    <property type="match status" value="1"/>
</dbReference>
<dbReference type="AlphaFoldDB" id="A0A847U8E6"/>
<organism evidence="2 3">
    <name type="scientific">Halomicrobium mukohataei</name>
    <dbReference type="NCBI Taxonomy" id="57705"/>
    <lineage>
        <taxon>Archaea</taxon>
        <taxon>Methanobacteriati</taxon>
        <taxon>Methanobacteriota</taxon>
        <taxon>Stenosarchaea group</taxon>
        <taxon>Halobacteria</taxon>
        <taxon>Halobacteriales</taxon>
        <taxon>Haloarculaceae</taxon>
        <taxon>Halomicrobium</taxon>
    </lineage>
</organism>
<dbReference type="GO" id="GO:0009898">
    <property type="term" value="C:cytoplasmic side of plasma membrane"/>
    <property type="evidence" value="ECO:0007669"/>
    <property type="project" value="TreeGrafter"/>
</dbReference>
<dbReference type="OrthoDB" id="31168at2157"/>
<dbReference type="GO" id="GO:0051782">
    <property type="term" value="P:negative regulation of cell division"/>
    <property type="evidence" value="ECO:0007669"/>
    <property type="project" value="TreeGrafter"/>
</dbReference>
<protein>
    <submittedName>
        <fullName evidence="2">AAA family ATPase</fullName>
    </submittedName>
</protein>
<proteinExistence type="predicted"/>
<dbReference type="GO" id="GO:0005524">
    <property type="term" value="F:ATP binding"/>
    <property type="evidence" value="ECO:0007669"/>
    <property type="project" value="TreeGrafter"/>
</dbReference>
<reference evidence="2" key="1">
    <citation type="submission" date="2019-12" db="EMBL/GenBank/DDBJ databases">
        <title>Whole-genome sequence of Halomicrobium mukohataei pws1.</title>
        <authorList>
            <person name="Verma D.K."/>
            <person name="Gopal K."/>
            <person name="Prasad E.S."/>
        </authorList>
    </citation>
    <scope>NUCLEOTIDE SEQUENCE</scope>
    <source>
        <strain evidence="2">Pws1</strain>
    </source>
</reference>
<dbReference type="InterPro" id="IPR050625">
    <property type="entry name" value="ParA/MinD_ATPase"/>
</dbReference>
<name>A0A847U8E6_9EURY</name>
<dbReference type="GO" id="GO:0005829">
    <property type="term" value="C:cytosol"/>
    <property type="evidence" value="ECO:0007669"/>
    <property type="project" value="TreeGrafter"/>
</dbReference>